<evidence type="ECO:0000313" key="3">
    <source>
        <dbReference type="Proteomes" id="UP001189000"/>
    </source>
</evidence>
<keyword evidence="1" id="KW-0472">Membrane</keyword>
<gene>
    <name evidence="2" type="ORF">CMU51_15590</name>
</gene>
<protein>
    <submittedName>
        <fullName evidence="2">Uncharacterized protein</fullName>
    </submittedName>
</protein>
<comment type="caution">
    <text evidence="2">The sequence shown here is derived from an EMBL/GenBank/DDBJ whole genome shotgun (WGS) entry which is preliminary data.</text>
</comment>
<name>A0AAE4P2U7_9FLAO</name>
<accession>A0AAE4P2U7</accession>
<dbReference type="EMBL" id="NWGY01000015">
    <property type="protein sequence ID" value="MDV3665473.1"/>
    <property type="molecule type" value="Genomic_DNA"/>
</dbReference>
<dbReference type="Proteomes" id="UP001189000">
    <property type="component" value="Unassembled WGS sequence"/>
</dbReference>
<organism evidence="2 3">
    <name type="scientific">Elizabethkingia anophelis</name>
    <dbReference type="NCBI Taxonomy" id="1117645"/>
    <lineage>
        <taxon>Bacteria</taxon>
        <taxon>Pseudomonadati</taxon>
        <taxon>Bacteroidota</taxon>
        <taxon>Flavobacteriia</taxon>
        <taxon>Flavobacteriales</taxon>
        <taxon>Weeksellaceae</taxon>
        <taxon>Elizabethkingia</taxon>
    </lineage>
</organism>
<sequence length="98" mass="11591">MPELPQPFEQEDIRKDPKAVVIGLLIGLLLLCCGAIGFIYREKEKQSERLYQVILDERNQRIENYERMIFWQNQTKTLKARDSLIKQQTAPYVQKILP</sequence>
<dbReference type="AlphaFoldDB" id="A0AAE4P2U7"/>
<feature type="transmembrane region" description="Helical" evidence="1">
    <location>
        <begin position="20"/>
        <end position="40"/>
    </location>
</feature>
<evidence type="ECO:0000256" key="1">
    <source>
        <dbReference type="SAM" id="Phobius"/>
    </source>
</evidence>
<dbReference type="RefSeq" id="WP_009089740.1">
    <property type="nucleotide sequence ID" value="NZ_CP023403.1"/>
</dbReference>
<evidence type="ECO:0000313" key="2">
    <source>
        <dbReference type="EMBL" id="MDV3665473.1"/>
    </source>
</evidence>
<keyword evidence="1" id="KW-0812">Transmembrane</keyword>
<keyword evidence="1" id="KW-1133">Transmembrane helix</keyword>
<proteinExistence type="predicted"/>
<reference evidence="2" key="1">
    <citation type="submission" date="2023-02" db="EMBL/GenBank/DDBJ databases">
        <title>Elizabethkingia anophelis draft genomes.</title>
        <authorList>
            <person name="Nicholson A.C."/>
            <person name="Whitney A.M."/>
            <person name="Humrighouse B.W."/>
            <person name="Villarma A."/>
            <person name="Bell M."/>
            <person name="Mcquiston J."/>
        </authorList>
    </citation>
    <scope>NUCLEOTIDE SEQUENCE</scope>
    <source>
        <strain evidence="2">B4955</strain>
    </source>
</reference>